<reference evidence="3" key="1">
    <citation type="journal article" date="2018" name="Nat. Microbiol.">
        <title>Leveraging single-cell genomics to expand the fungal tree of life.</title>
        <authorList>
            <person name="Ahrendt S.R."/>
            <person name="Quandt C.A."/>
            <person name="Ciobanu D."/>
            <person name="Clum A."/>
            <person name="Salamov A."/>
            <person name="Andreopoulos B."/>
            <person name="Cheng J.F."/>
            <person name="Woyke T."/>
            <person name="Pelin A."/>
            <person name="Henrissat B."/>
            <person name="Reynolds N.K."/>
            <person name="Benny G.L."/>
            <person name="Smith M.E."/>
            <person name="James T.Y."/>
            <person name="Grigoriev I.V."/>
        </authorList>
    </citation>
    <scope>NUCLEOTIDE SEQUENCE [LARGE SCALE GENOMIC DNA]</scope>
    <source>
        <strain evidence="3">RSA 468</strain>
    </source>
</reference>
<organism evidence="2 3">
    <name type="scientific">Dimargaris cristalligena</name>
    <dbReference type="NCBI Taxonomy" id="215637"/>
    <lineage>
        <taxon>Eukaryota</taxon>
        <taxon>Fungi</taxon>
        <taxon>Fungi incertae sedis</taxon>
        <taxon>Zoopagomycota</taxon>
        <taxon>Kickxellomycotina</taxon>
        <taxon>Dimargaritomycetes</taxon>
        <taxon>Dimargaritales</taxon>
        <taxon>Dimargaritaceae</taxon>
        <taxon>Dimargaris</taxon>
    </lineage>
</organism>
<feature type="compositionally biased region" description="Pro residues" evidence="1">
    <location>
        <begin position="21"/>
        <end position="33"/>
    </location>
</feature>
<keyword evidence="3" id="KW-1185">Reference proteome</keyword>
<proteinExistence type="predicted"/>
<dbReference type="AlphaFoldDB" id="A0A4V1J3Y9"/>
<feature type="non-terminal residue" evidence="2">
    <location>
        <position position="82"/>
    </location>
</feature>
<feature type="non-terminal residue" evidence="2">
    <location>
        <position position="1"/>
    </location>
</feature>
<name>A0A4V1J3Y9_9FUNG</name>
<dbReference type="EMBL" id="ML003605">
    <property type="protein sequence ID" value="RKP33719.1"/>
    <property type="molecule type" value="Genomic_DNA"/>
</dbReference>
<accession>A0A4V1J3Y9</accession>
<evidence type="ECO:0000313" key="2">
    <source>
        <dbReference type="EMBL" id="RKP33719.1"/>
    </source>
</evidence>
<feature type="compositionally biased region" description="Polar residues" evidence="1">
    <location>
        <begin position="35"/>
        <end position="70"/>
    </location>
</feature>
<protein>
    <submittedName>
        <fullName evidence="2">Uncharacterized protein</fullName>
    </submittedName>
</protein>
<gene>
    <name evidence="2" type="ORF">BJ085DRAFT_538</name>
</gene>
<feature type="region of interest" description="Disordered" evidence="1">
    <location>
        <begin position="1"/>
        <end position="70"/>
    </location>
</feature>
<evidence type="ECO:0000313" key="3">
    <source>
        <dbReference type="Proteomes" id="UP000268162"/>
    </source>
</evidence>
<evidence type="ECO:0000256" key="1">
    <source>
        <dbReference type="SAM" id="MobiDB-lite"/>
    </source>
</evidence>
<sequence>PHTPIPDTLVTMSPAATPMGLPGPTPFEHPPVKPSFNSQSNTWGPATTLLISPSQPTTPSIFPTATPTTSPEVIKITSAPGT</sequence>
<dbReference type="Proteomes" id="UP000268162">
    <property type="component" value="Unassembled WGS sequence"/>
</dbReference>